<evidence type="ECO:0000313" key="2">
    <source>
        <dbReference type="EMBL" id="RDU67428.1"/>
    </source>
</evidence>
<protein>
    <submittedName>
        <fullName evidence="2">Uncharacterized protein</fullName>
    </submittedName>
</protein>
<dbReference type="AlphaFoldDB" id="A0A3D8IQ72"/>
<organism evidence="2 3">
    <name type="scientific">Helicobacter equorum</name>
    <dbReference type="NCBI Taxonomy" id="361872"/>
    <lineage>
        <taxon>Bacteria</taxon>
        <taxon>Pseudomonadati</taxon>
        <taxon>Campylobacterota</taxon>
        <taxon>Epsilonproteobacteria</taxon>
        <taxon>Campylobacterales</taxon>
        <taxon>Helicobacteraceae</taxon>
        <taxon>Helicobacter</taxon>
    </lineage>
</organism>
<evidence type="ECO:0000313" key="1">
    <source>
        <dbReference type="EMBL" id="RDU67424.1"/>
    </source>
</evidence>
<dbReference type="EMBL" id="NXLT01000003">
    <property type="protein sequence ID" value="RDU67428.1"/>
    <property type="molecule type" value="Genomic_DNA"/>
</dbReference>
<name>A0A3D8IQ72_9HELI</name>
<accession>A0A3D8IQ72</accession>
<dbReference type="RefSeq" id="WP_115571132.1">
    <property type="nucleotide sequence ID" value="NZ_NXLT01000003.1"/>
</dbReference>
<keyword evidence="3" id="KW-1185">Reference proteome</keyword>
<dbReference type="OrthoDB" id="5329547at2"/>
<gene>
    <name evidence="1" type="ORF">CQA54_05505</name>
    <name evidence="2" type="ORF">CQA54_05525</name>
</gene>
<evidence type="ECO:0000313" key="3">
    <source>
        <dbReference type="Proteomes" id="UP000256514"/>
    </source>
</evidence>
<comment type="caution">
    <text evidence="2">The sequence shown here is derived from an EMBL/GenBank/DDBJ whole genome shotgun (WGS) entry which is preliminary data.</text>
</comment>
<proteinExistence type="predicted"/>
<dbReference type="EMBL" id="NXLT01000003">
    <property type="protein sequence ID" value="RDU67424.1"/>
    <property type="molecule type" value="Genomic_DNA"/>
</dbReference>
<reference evidence="2 3" key="1">
    <citation type="submission" date="2018-04" db="EMBL/GenBank/DDBJ databases">
        <title>Novel Campyloabacter and Helicobacter Species and Strains.</title>
        <authorList>
            <person name="Mannion A.J."/>
            <person name="Shen Z."/>
            <person name="Fox J.G."/>
        </authorList>
    </citation>
    <scope>NUCLEOTIDE SEQUENCE [LARGE SCALE GENOMIC DNA]</scope>
    <source>
        <strain evidence="2 3">MIT 12-6600</strain>
    </source>
</reference>
<dbReference type="Proteomes" id="UP000256514">
    <property type="component" value="Unassembled WGS sequence"/>
</dbReference>
<sequence length="138" mass="15860">MASNIASAAMWAAVFTPTADEIAKEIVAEEARLRALEEKAYWEGWDKAVKEGVIKRLRNHEEGLRFSPKTYPEITQDMWADLIEKGEVKIVAPTKEVKYGLLYMWVDNNREEAQRGTYQQNLPLLKQEISNGSYRIVN</sequence>